<sequence length="40" mass="4596">MFFIKFEDEQGVSTTIEIIQYTTQFGDPDEIESGHSPRDS</sequence>
<accession>A0A0F9K6M4</accession>
<reference evidence="1" key="1">
    <citation type="journal article" date="2015" name="Nature">
        <title>Complex archaea that bridge the gap between prokaryotes and eukaryotes.</title>
        <authorList>
            <person name="Spang A."/>
            <person name="Saw J.H."/>
            <person name="Jorgensen S.L."/>
            <person name="Zaremba-Niedzwiedzka K."/>
            <person name="Martijn J."/>
            <person name="Lind A.E."/>
            <person name="van Eijk R."/>
            <person name="Schleper C."/>
            <person name="Guy L."/>
            <person name="Ettema T.J."/>
        </authorList>
    </citation>
    <scope>NUCLEOTIDE SEQUENCE</scope>
</reference>
<dbReference type="AlphaFoldDB" id="A0A0F9K6M4"/>
<evidence type="ECO:0000313" key="1">
    <source>
        <dbReference type="EMBL" id="KKM06813.1"/>
    </source>
</evidence>
<protein>
    <submittedName>
        <fullName evidence="1">Uncharacterized protein</fullName>
    </submittedName>
</protein>
<proteinExistence type="predicted"/>
<organism evidence="1">
    <name type="scientific">marine sediment metagenome</name>
    <dbReference type="NCBI Taxonomy" id="412755"/>
    <lineage>
        <taxon>unclassified sequences</taxon>
        <taxon>metagenomes</taxon>
        <taxon>ecological metagenomes</taxon>
    </lineage>
</organism>
<comment type="caution">
    <text evidence="1">The sequence shown here is derived from an EMBL/GenBank/DDBJ whole genome shotgun (WGS) entry which is preliminary data.</text>
</comment>
<gene>
    <name evidence="1" type="ORF">LCGC14_1740150</name>
</gene>
<dbReference type="EMBL" id="LAZR01015909">
    <property type="protein sequence ID" value="KKM06813.1"/>
    <property type="molecule type" value="Genomic_DNA"/>
</dbReference>
<name>A0A0F9K6M4_9ZZZZ</name>
<feature type="non-terminal residue" evidence="1">
    <location>
        <position position="40"/>
    </location>
</feature>